<evidence type="ECO:0000256" key="1">
    <source>
        <dbReference type="SAM" id="MobiDB-lite"/>
    </source>
</evidence>
<name>C1DKH7_AZOVD</name>
<dbReference type="AlphaFoldDB" id="C1DKH7"/>
<protein>
    <submittedName>
        <fullName evidence="2">Uncharacterized protein</fullName>
    </submittedName>
</protein>
<dbReference type="GeneID" id="88183998"/>
<accession>C1DKH7</accession>
<dbReference type="KEGG" id="avn:Avin_05870"/>
<dbReference type="Proteomes" id="UP000002424">
    <property type="component" value="Chromosome"/>
</dbReference>
<gene>
    <name evidence="2" type="ordered locus">Avin_05870</name>
</gene>
<feature type="region of interest" description="Disordered" evidence="1">
    <location>
        <begin position="38"/>
        <end position="82"/>
    </location>
</feature>
<evidence type="ECO:0000313" key="3">
    <source>
        <dbReference type="Proteomes" id="UP000002424"/>
    </source>
</evidence>
<keyword evidence="3" id="KW-1185">Reference proteome</keyword>
<dbReference type="HOGENOM" id="CLU_2551064_0_0_6"/>
<sequence length="82" mass="8611">MLFDVAAGHAASSISATPPAQTREPIEDIRSPRAAEAAIAHRAVEPRQKAGAFGRRSSVRRPYSSLLGSSPPGRAAERCKAS</sequence>
<feature type="region of interest" description="Disordered" evidence="1">
    <location>
        <begin position="1"/>
        <end position="26"/>
    </location>
</feature>
<feature type="compositionally biased region" description="Low complexity" evidence="1">
    <location>
        <begin position="64"/>
        <end position="73"/>
    </location>
</feature>
<evidence type="ECO:0000313" key="2">
    <source>
        <dbReference type="EMBL" id="ACO76840.1"/>
    </source>
</evidence>
<dbReference type="EMBL" id="CP001157">
    <property type="protein sequence ID" value="ACO76840.1"/>
    <property type="molecule type" value="Genomic_DNA"/>
</dbReference>
<dbReference type="RefSeq" id="WP_012699268.1">
    <property type="nucleotide sequence ID" value="NC_012560.1"/>
</dbReference>
<organism evidence="2 3">
    <name type="scientific">Azotobacter vinelandii (strain DJ / ATCC BAA-1303)</name>
    <dbReference type="NCBI Taxonomy" id="322710"/>
    <lineage>
        <taxon>Bacteria</taxon>
        <taxon>Pseudomonadati</taxon>
        <taxon>Pseudomonadota</taxon>
        <taxon>Gammaproteobacteria</taxon>
        <taxon>Pseudomonadales</taxon>
        <taxon>Pseudomonadaceae</taxon>
        <taxon>Azotobacter</taxon>
    </lineage>
</organism>
<dbReference type="EnsemblBacteria" id="ACO76840">
    <property type="protein sequence ID" value="ACO76840"/>
    <property type="gene ID" value="Avin_05870"/>
</dbReference>
<reference evidence="2 3" key="1">
    <citation type="journal article" date="2009" name="J. Bacteriol.">
        <title>Genome sequence of Azotobacter vinelandii, an obligate aerobe specialized to support diverse anaerobic metabolic processes.</title>
        <authorList>
            <person name="Setubal J.C."/>
            <person name="dos Santos P."/>
            <person name="Goldman B.S."/>
            <person name="Ertesvag H."/>
            <person name="Espin G."/>
            <person name="Rubio L.M."/>
            <person name="Valla S."/>
            <person name="Almeida N.F."/>
            <person name="Balasubramanian D."/>
            <person name="Cromes L."/>
            <person name="Curatti L."/>
            <person name="Du Z."/>
            <person name="Godsy E."/>
            <person name="Goodner B."/>
            <person name="Hellner-Burris K."/>
            <person name="Hernandez J.A."/>
            <person name="Houmiel K."/>
            <person name="Imperial J."/>
            <person name="Kennedy C."/>
            <person name="Larson T.J."/>
            <person name="Latreille P."/>
            <person name="Ligon L.S."/>
            <person name="Lu J."/>
            <person name="Maerk M."/>
            <person name="Miller N.M."/>
            <person name="Norton S."/>
            <person name="O'Carroll I.P."/>
            <person name="Paulsen I."/>
            <person name="Raulfs E.C."/>
            <person name="Roemer R."/>
            <person name="Rosser J."/>
            <person name="Segura D."/>
            <person name="Slater S."/>
            <person name="Stricklin S.L."/>
            <person name="Studholme D.J."/>
            <person name="Sun J."/>
            <person name="Viana C.J."/>
            <person name="Wallin E."/>
            <person name="Wang B."/>
            <person name="Wheeler C."/>
            <person name="Zhu H."/>
            <person name="Dean D.R."/>
            <person name="Dixon R."/>
            <person name="Wood D."/>
        </authorList>
    </citation>
    <scope>NUCLEOTIDE SEQUENCE [LARGE SCALE GENOMIC DNA]</scope>
    <source>
        <strain evidence="3">DJ / ATCC BAA-1303</strain>
    </source>
</reference>
<proteinExistence type="predicted"/>